<reference evidence="1" key="1">
    <citation type="submission" date="2020-05" db="EMBL/GenBank/DDBJ databases">
        <authorList>
            <person name="Chiriac C."/>
            <person name="Salcher M."/>
            <person name="Ghai R."/>
            <person name="Kavagutti S V."/>
        </authorList>
    </citation>
    <scope>NUCLEOTIDE SEQUENCE</scope>
</reference>
<gene>
    <name evidence="1" type="ORF">UFOPK2925_00665</name>
</gene>
<accession>A0A6J6W5J5</accession>
<protein>
    <submittedName>
        <fullName evidence="1">Unannotated protein</fullName>
    </submittedName>
</protein>
<name>A0A6J6W5J5_9ZZZZ</name>
<dbReference type="EMBL" id="CAEZZU010000081">
    <property type="protein sequence ID" value="CAB4778007.1"/>
    <property type="molecule type" value="Genomic_DNA"/>
</dbReference>
<dbReference type="AlphaFoldDB" id="A0A6J6W5J5"/>
<proteinExistence type="predicted"/>
<evidence type="ECO:0000313" key="1">
    <source>
        <dbReference type="EMBL" id="CAB4778007.1"/>
    </source>
</evidence>
<sequence>MLNLQLNERSAILGALNYIADVGDGATGEQVLVIETLSRSVLDLPADTISIPIDEIAEAFVTAASRRRCMQLAMIVGVCRHPLGGEQLNRLAELGETLGVGAEEINILSELSVKSAELVTGDFVRSYDSHMADMSEVGAGDADELAEMMKHFRSLAPGTLGYSYVAFHDRNGFQLPGSGTPNPAYYVNHDMNHVIAGYEPTGPGEIALGAFKVGMSDTDATWMAFLANLLIHEVGLFKHGKDEQFIPYGTSMYADREGQGALHLPGAAALVAEGFARGAATTYDFASADHLALADQLLVDLRSEFGVRGRADAYDGGLGVSWS</sequence>
<organism evidence="1">
    <name type="scientific">freshwater metagenome</name>
    <dbReference type="NCBI Taxonomy" id="449393"/>
    <lineage>
        <taxon>unclassified sequences</taxon>
        <taxon>metagenomes</taxon>
        <taxon>ecological metagenomes</taxon>
    </lineage>
</organism>